<dbReference type="SUPFAM" id="SSF51556">
    <property type="entry name" value="Metallo-dependent hydrolases"/>
    <property type="match status" value="1"/>
</dbReference>
<dbReference type="InterPro" id="IPR052349">
    <property type="entry name" value="Metallo-hydrolase_Enzymes"/>
</dbReference>
<keyword evidence="2 4" id="KW-0378">Hydrolase</keyword>
<dbReference type="Gene3D" id="2.30.40.10">
    <property type="entry name" value="Urease, subunit C, domain 1"/>
    <property type="match status" value="1"/>
</dbReference>
<dbReference type="EC" id="3.5.4.1" evidence="4"/>
<dbReference type="FunFam" id="3.20.20.140:FF:000019">
    <property type="entry name" value="Cytosine deaminase"/>
    <property type="match status" value="1"/>
</dbReference>
<dbReference type="Gene3D" id="3.20.20.140">
    <property type="entry name" value="Metal-dependent hydrolases"/>
    <property type="match status" value="1"/>
</dbReference>
<reference evidence="4 5" key="1">
    <citation type="submission" date="2020-08" db="EMBL/GenBank/DDBJ databases">
        <title>Genomic Encyclopedia of Type Strains, Phase IV (KMG-IV): sequencing the most valuable type-strain genomes for metagenomic binning, comparative biology and taxonomic classification.</title>
        <authorList>
            <person name="Goeker M."/>
        </authorList>
    </citation>
    <scope>NUCLEOTIDE SEQUENCE [LARGE SCALE GENOMIC DNA]</scope>
    <source>
        <strain evidence="4 5">DSM 26385</strain>
    </source>
</reference>
<proteinExistence type="predicted"/>
<dbReference type="CDD" id="cd01293">
    <property type="entry name" value="Bact_CD"/>
    <property type="match status" value="1"/>
</dbReference>
<gene>
    <name evidence="4" type="ORF">GGQ66_004175</name>
</gene>
<sequence length="438" mass="46819">MTTVDLLIRNAVVGNTGAPVDIAVCGDHITALAAGLRCEAVEVVDARGAFAFGGFADSHVHLDKACILDRCSICEGTLAEAVRETAGAKRDFTESDVYARAARVVESAITHGTTRMLSFVEIDPRAGFRSFDALKRIRSEYAFAIDITLCAFAQEGLTQEPETFGMLDRALADGADLVGGCPYTDPDPVRHVAMIFDLAQKHDVAVDFHLDFSLDPDRSDLAAVIAETIRRGYIGRVSVGHLTNLSAMAPDRLEARGRQLAEAGIALTTLPATDLFLNGRDADRLVPRGVAPVHRLAEQGVATAIATNNVLNPFTPYGDASLIRMANLYANVAQLSRRDDLERVFSFVAETAAGIMGQTAALTVGGEATIVLLDALGPADAVQRVSRVIGGWHRGRRSFWNGYPEIFHTGTGGIQKSFSADTVSHPKLQGQEVAADDT</sequence>
<dbReference type="Proteomes" id="UP000584824">
    <property type="component" value="Unassembled WGS sequence"/>
</dbReference>
<keyword evidence="1" id="KW-0479">Metal-binding</keyword>
<dbReference type="GO" id="GO:0046872">
    <property type="term" value="F:metal ion binding"/>
    <property type="evidence" value="ECO:0007669"/>
    <property type="project" value="UniProtKB-KW"/>
</dbReference>
<dbReference type="Pfam" id="PF07969">
    <property type="entry name" value="Amidohydro_3"/>
    <property type="match status" value="1"/>
</dbReference>
<evidence type="ECO:0000256" key="2">
    <source>
        <dbReference type="ARBA" id="ARBA00022801"/>
    </source>
</evidence>
<dbReference type="EMBL" id="JACIDU010000024">
    <property type="protein sequence ID" value="MBB4105588.1"/>
    <property type="molecule type" value="Genomic_DNA"/>
</dbReference>
<accession>A0A7W6K5H6</accession>
<keyword evidence="5" id="KW-1185">Reference proteome</keyword>
<feature type="domain" description="Amidohydrolase 3" evidence="3">
    <location>
        <begin position="80"/>
        <end position="396"/>
    </location>
</feature>
<dbReference type="InterPro" id="IPR011059">
    <property type="entry name" value="Metal-dep_hydrolase_composite"/>
</dbReference>
<organism evidence="4 5">
    <name type="scientific">Allorhizobium borbori</name>
    <dbReference type="NCBI Taxonomy" id="485907"/>
    <lineage>
        <taxon>Bacteria</taxon>
        <taxon>Pseudomonadati</taxon>
        <taxon>Pseudomonadota</taxon>
        <taxon>Alphaproteobacteria</taxon>
        <taxon>Hyphomicrobiales</taxon>
        <taxon>Rhizobiaceae</taxon>
        <taxon>Rhizobium/Agrobacterium group</taxon>
        <taxon>Allorhizobium</taxon>
    </lineage>
</organism>
<dbReference type="SUPFAM" id="SSF51338">
    <property type="entry name" value="Composite domain of metallo-dependent hydrolases"/>
    <property type="match status" value="1"/>
</dbReference>
<dbReference type="AlphaFoldDB" id="A0A7W6K5H6"/>
<dbReference type="PANTHER" id="PTHR32027">
    <property type="entry name" value="CYTOSINE DEAMINASE"/>
    <property type="match status" value="1"/>
</dbReference>
<evidence type="ECO:0000313" key="4">
    <source>
        <dbReference type="EMBL" id="MBB4105588.1"/>
    </source>
</evidence>
<dbReference type="InterPro" id="IPR032466">
    <property type="entry name" value="Metal_Hydrolase"/>
</dbReference>
<evidence type="ECO:0000313" key="5">
    <source>
        <dbReference type="Proteomes" id="UP000584824"/>
    </source>
</evidence>
<evidence type="ECO:0000259" key="3">
    <source>
        <dbReference type="Pfam" id="PF07969"/>
    </source>
</evidence>
<protein>
    <submittedName>
        <fullName evidence="4">Cytosine deaminase</fullName>
        <ecNumber evidence="4">3.5.4.1</ecNumber>
    </submittedName>
</protein>
<dbReference type="PANTHER" id="PTHR32027:SF9">
    <property type="entry name" value="BLL3847 PROTEIN"/>
    <property type="match status" value="1"/>
</dbReference>
<dbReference type="RefSeq" id="WP_183795202.1">
    <property type="nucleotide sequence ID" value="NZ_JACIDU010000024.1"/>
</dbReference>
<dbReference type="InterPro" id="IPR013108">
    <property type="entry name" value="Amidohydro_3"/>
</dbReference>
<name>A0A7W6K5H6_9HYPH</name>
<dbReference type="GO" id="GO:0004131">
    <property type="term" value="F:cytosine deaminase activity"/>
    <property type="evidence" value="ECO:0007669"/>
    <property type="project" value="UniProtKB-EC"/>
</dbReference>
<comment type="caution">
    <text evidence="4">The sequence shown here is derived from an EMBL/GenBank/DDBJ whole genome shotgun (WGS) entry which is preliminary data.</text>
</comment>
<evidence type="ECO:0000256" key="1">
    <source>
        <dbReference type="ARBA" id="ARBA00022723"/>
    </source>
</evidence>